<comment type="caution">
    <text evidence="2">The sequence shown here is derived from an EMBL/GenBank/DDBJ whole genome shotgun (WGS) entry which is preliminary data.</text>
</comment>
<proteinExistence type="predicted"/>
<organism evidence="2 3">
    <name type="scientific">Symbiodinium necroappetens</name>
    <dbReference type="NCBI Taxonomy" id="1628268"/>
    <lineage>
        <taxon>Eukaryota</taxon>
        <taxon>Sar</taxon>
        <taxon>Alveolata</taxon>
        <taxon>Dinophyceae</taxon>
        <taxon>Suessiales</taxon>
        <taxon>Symbiodiniaceae</taxon>
        <taxon>Symbiodinium</taxon>
    </lineage>
</organism>
<dbReference type="InterPro" id="IPR053783">
    <property type="entry name" value="Dockerin_dom_GC-type"/>
</dbReference>
<reference evidence="2" key="1">
    <citation type="submission" date="2021-02" db="EMBL/GenBank/DDBJ databases">
        <authorList>
            <person name="Dougan E. K."/>
            <person name="Rhodes N."/>
            <person name="Thang M."/>
            <person name="Chan C."/>
        </authorList>
    </citation>
    <scope>NUCLEOTIDE SEQUENCE</scope>
</reference>
<evidence type="ECO:0000313" key="3">
    <source>
        <dbReference type="Proteomes" id="UP000601435"/>
    </source>
</evidence>
<feature type="chain" id="PRO_5032744786" evidence="1">
    <location>
        <begin position="26"/>
        <end position="324"/>
    </location>
</feature>
<keyword evidence="3" id="KW-1185">Reference proteome</keyword>
<dbReference type="EMBL" id="CAJNJA010007943">
    <property type="protein sequence ID" value="CAE7230909.1"/>
    <property type="molecule type" value="Genomic_DNA"/>
</dbReference>
<evidence type="ECO:0000256" key="1">
    <source>
        <dbReference type="SAM" id="SignalP"/>
    </source>
</evidence>
<protein>
    <submittedName>
        <fullName evidence="2">Uncharacterized protein</fullName>
    </submittedName>
</protein>
<name>A0A812KJM7_9DINO</name>
<dbReference type="NCBIfam" id="NF041540">
    <property type="entry name" value="dockerin_GC"/>
    <property type="match status" value="1"/>
</dbReference>
<feature type="signal peptide" evidence="1">
    <location>
        <begin position="1"/>
        <end position="25"/>
    </location>
</feature>
<dbReference type="AlphaFoldDB" id="A0A812KJM7"/>
<dbReference type="Proteomes" id="UP000601435">
    <property type="component" value="Unassembled WGS sequence"/>
</dbReference>
<keyword evidence="1" id="KW-0732">Signal</keyword>
<accession>A0A812KJM7</accession>
<gene>
    <name evidence="2" type="ORF">SNEC2469_LOCUS3559</name>
</gene>
<sequence length="324" mass="35826">MKTTIKAVSAATLCATLGLWAHVTADDVDECTGTCSRMRITNLHYKCNDPGAVCNAADDCKCRDVTDGFWSDCYCLPANVTRECNNGCGGGWVVKNTANKAFEPGDEIKFEFVAADLNYLISFDFGDIGEDGFLERSDRLDDDPGAIRGGFSILIGEDLGGVARATMRSADFIVNCPLPIFESQSFDNAVRSDGRNEEVTGFYNFETNEFSWDRHLTLHLKSTLFTDGVDLKVRPDMTPLRDGYHHLHVSTYVTRPDYLACGVSDVANPMGVLDFRDISMFLSAYTEEAEMADIAEPFGTVDERDMNTFIKDFRSGCPHPVEPQ</sequence>
<evidence type="ECO:0000313" key="2">
    <source>
        <dbReference type="EMBL" id="CAE7230909.1"/>
    </source>
</evidence>